<dbReference type="InterPro" id="IPR002110">
    <property type="entry name" value="Ankyrin_rpt"/>
</dbReference>
<dbReference type="OrthoDB" id="4772757at2759"/>
<dbReference type="AlphaFoldDB" id="A0A9P4L6D6"/>
<evidence type="ECO:0000256" key="1">
    <source>
        <dbReference type="ARBA" id="ARBA00022737"/>
    </source>
</evidence>
<dbReference type="SUPFAM" id="SSF48403">
    <property type="entry name" value="Ankyrin repeat"/>
    <property type="match status" value="1"/>
</dbReference>
<sequence>MYSTWKMLSSKIHSRISPRLFTHNLNNEKGWFKLNLYRAFNRNLTVHIAILSTIFAYHSYHTRTQFLVVVAMSEDSLCFREAYDARLSGRIELEESLIHTVAHYGGLRHQTDAEGQRPYIPAGFENEVRKLVLSQNFQPLDEDNTAIINSIFLSGFQGDVAAVRKLIDSSSISSEHYLRPLMRISTAEGDPQLLRVCFENGFLGTGYLDSELLLGSRVRNNPSTAWLDVLFDFDLHQWRTNPQQLCKWRTWHHLLFMGADCTRWWIEHGGSASRARGLFEHTTGWPGAPTIRVLLDEFGVDWFIDSGTLQLAVQNHDFETVKMLVEAGADVNEYPTDWQMDVREYRAAPLSALHEAMYAKSEKMIRYLAEHGAKLTLEDLHIPDTYNTLPKEYRVFADLVVELGAVKEATSL</sequence>
<dbReference type="EMBL" id="ML976617">
    <property type="protein sequence ID" value="KAF1842948.1"/>
    <property type="molecule type" value="Genomic_DNA"/>
</dbReference>
<proteinExistence type="predicted"/>
<evidence type="ECO:0000256" key="2">
    <source>
        <dbReference type="ARBA" id="ARBA00023043"/>
    </source>
</evidence>
<dbReference type="SMART" id="SM00248">
    <property type="entry name" value="ANK"/>
    <property type="match status" value="2"/>
</dbReference>
<keyword evidence="5" id="KW-1185">Reference proteome</keyword>
<feature type="repeat" description="ANK" evidence="3">
    <location>
        <begin position="309"/>
        <end position="336"/>
    </location>
</feature>
<keyword evidence="2 3" id="KW-0040">ANK repeat</keyword>
<gene>
    <name evidence="4" type="ORF">K460DRAFT_396379</name>
</gene>
<dbReference type="Proteomes" id="UP000800039">
    <property type="component" value="Unassembled WGS sequence"/>
</dbReference>
<accession>A0A9P4L6D6</accession>
<keyword evidence="1" id="KW-0677">Repeat</keyword>
<dbReference type="Gene3D" id="1.25.40.20">
    <property type="entry name" value="Ankyrin repeat-containing domain"/>
    <property type="match status" value="1"/>
</dbReference>
<evidence type="ECO:0008006" key="6">
    <source>
        <dbReference type="Google" id="ProtNLM"/>
    </source>
</evidence>
<dbReference type="PANTHER" id="PTHR24198:SF165">
    <property type="entry name" value="ANKYRIN REPEAT-CONTAINING PROTEIN-RELATED"/>
    <property type="match status" value="1"/>
</dbReference>
<dbReference type="Pfam" id="PF00023">
    <property type="entry name" value="Ank"/>
    <property type="match status" value="1"/>
</dbReference>
<comment type="caution">
    <text evidence="4">The sequence shown here is derived from an EMBL/GenBank/DDBJ whole genome shotgun (WGS) entry which is preliminary data.</text>
</comment>
<dbReference type="GeneID" id="63853349"/>
<evidence type="ECO:0000313" key="4">
    <source>
        <dbReference type="EMBL" id="KAF1842948.1"/>
    </source>
</evidence>
<evidence type="ECO:0000313" key="5">
    <source>
        <dbReference type="Proteomes" id="UP000800039"/>
    </source>
</evidence>
<dbReference type="InterPro" id="IPR036770">
    <property type="entry name" value="Ankyrin_rpt-contain_sf"/>
</dbReference>
<reference evidence="4" key="1">
    <citation type="submission" date="2020-01" db="EMBL/GenBank/DDBJ databases">
        <authorList>
            <consortium name="DOE Joint Genome Institute"/>
            <person name="Haridas S."/>
            <person name="Albert R."/>
            <person name="Binder M."/>
            <person name="Bloem J."/>
            <person name="Labutti K."/>
            <person name="Salamov A."/>
            <person name="Andreopoulos B."/>
            <person name="Baker S.E."/>
            <person name="Barry K."/>
            <person name="Bills G."/>
            <person name="Bluhm B.H."/>
            <person name="Cannon C."/>
            <person name="Castanera R."/>
            <person name="Culley D.E."/>
            <person name="Daum C."/>
            <person name="Ezra D."/>
            <person name="Gonzalez J.B."/>
            <person name="Henrissat B."/>
            <person name="Kuo A."/>
            <person name="Liang C."/>
            <person name="Lipzen A."/>
            <person name="Lutzoni F."/>
            <person name="Magnuson J."/>
            <person name="Mondo S."/>
            <person name="Nolan M."/>
            <person name="Ohm R."/>
            <person name="Pangilinan J."/>
            <person name="Park H.-J."/>
            <person name="Ramirez L."/>
            <person name="Alfaro M."/>
            <person name="Sun H."/>
            <person name="Tritt A."/>
            <person name="Yoshinaga Y."/>
            <person name="Zwiers L.-H."/>
            <person name="Turgeon B.G."/>
            <person name="Goodwin S.B."/>
            <person name="Spatafora J.W."/>
            <person name="Crous P.W."/>
            <person name="Grigoriev I.V."/>
        </authorList>
    </citation>
    <scope>NUCLEOTIDE SEQUENCE</scope>
    <source>
        <strain evidence="4">CBS 394.84</strain>
    </source>
</reference>
<organism evidence="4 5">
    <name type="scientific">Cucurbitaria berberidis CBS 394.84</name>
    <dbReference type="NCBI Taxonomy" id="1168544"/>
    <lineage>
        <taxon>Eukaryota</taxon>
        <taxon>Fungi</taxon>
        <taxon>Dikarya</taxon>
        <taxon>Ascomycota</taxon>
        <taxon>Pezizomycotina</taxon>
        <taxon>Dothideomycetes</taxon>
        <taxon>Pleosporomycetidae</taxon>
        <taxon>Pleosporales</taxon>
        <taxon>Pleosporineae</taxon>
        <taxon>Cucurbitariaceae</taxon>
        <taxon>Cucurbitaria</taxon>
    </lineage>
</organism>
<evidence type="ECO:0000256" key="3">
    <source>
        <dbReference type="PROSITE-ProRule" id="PRU00023"/>
    </source>
</evidence>
<dbReference type="PANTHER" id="PTHR24198">
    <property type="entry name" value="ANKYRIN REPEAT AND PROTEIN KINASE DOMAIN-CONTAINING PROTEIN"/>
    <property type="match status" value="1"/>
</dbReference>
<dbReference type="RefSeq" id="XP_040785511.1">
    <property type="nucleotide sequence ID" value="XM_040936098.1"/>
</dbReference>
<protein>
    <recommendedName>
        <fullName evidence="6">Ankyrin</fullName>
    </recommendedName>
</protein>
<dbReference type="PROSITE" id="PS50088">
    <property type="entry name" value="ANK_REPEAT"/>
    <property type="match status" value="1"/>
</dbReference>
<name>A0A9P4L6D6_9PLEO</name>